<dbReference type="InterPro" id="IPR006311">
    <property type="entry name" value="TAT_signal"/>
</dbReference>
<feature type="binding site" evidence="8">
    <location>
        <position position="158"/>
    </location>
    <ligand>
        <name>Zn(2+)</name>
        <dbReference type="ChEBI" id="CHEBI:29105"/>
    </ligand>
</feature>
<keyword evidence="4 8" id="KW-0862">Zinc</keyword>
<dbReference type="Pfam" id="PF00484">
    <property type="entry name" value="Pro_CA"/>
    <property type="match status" value="1"/>
</dbReference>
<dbReference type="Proteomes" id="UP000186391">
    <property type="component" value="Unassembled WGS sequence"/>
</dbReference>
<dbReference type="GO" id="GO:0008270">
    <property type="term" value="F:zinc ion binding"/>
    <property type="evidence" value="ECO:0007669"/>
    <property type="project" value="InterPro"/>
</dbReference>
<dbReference type="PROSITE" id="PS51318">
    <property type="entry name" value="TAT"/>
    <property type="match status" value="1"/>
</dbReference>
<dbReference type="SMART" id="SM00947">
    <property type="entry name" value="Pro_CA"/>
    <property type="match status" value="1"/>
</dbReference>
<sequence length="249" mass="26867">MSRINGFVGRRHFLKLAGVGSVGMMASVAGCDLSANVKQAIAPKKTLADAIAANRNPVNPEQALKRLLAGNQRFVQQKRQYPDQSLERIRMIAQAQYPFAAILGCADSRVPTEIIFDQGLGDLFVVRVAGNVVCDTVIGSLEYATAVLGSQLIVVLGHKRCGAVAKALQDKPISGRMGLIVEGIKPAVETAKLTTKNLQDHAVIANIKYQANKLQENSTILSKLVRQNKLKIVGARYDLDSSKVSIVYS</sequence>
<dbReference type="EC" id="4.2.1.1" evidence="2"/>
<organism evidence="9 10">
    <name type="scientific">Fischerella major NIES-592</name>
    <dbReference type="NCBI Taxonomy" id="210994"/>
    <lineage>
        <taxon>Bacteria</taxon>
        <taxon>Bacillati</taxon>
        <taxon>Cyanobacteriota</taxon>
        <taxon>Cyanophyceae</taxon>
        <taxon>Nostocales</taxon>
        <taxon>Hapalosiphonaceae</taxon>
        <taxon>Fischerella</taxon>
    </lineage>
</organism>
<evidence type="ECO:0000256" key="1">
    <source>
        <dbReference type="ARBA" id="ARBA00006217"/>
    </source>
</evidence>
<comment type="cofactor">
    <cofactor evidence="8">
        <name>Zn(2+)</name>
        <dbReference type="ChEBI" id="CHEBI:29105"/>
    </cofactor>
    <text evidence="8">Binds 1 zinc ion per subunit.</text>
</comment>
<evidence type="ECO:0000256" key="2">
    <source>
        <dbReference type="ARBA" id="ARBA00012925"/>
    </source>
</evidence>
<evidence type="ECO:0000256" key="7">
    <source>
        <dbReference type="ARBA" id="ARBA00048348"/>
    </source>
</evidence>
<feature type="binding site" evidence="8">
    <location>
        <position position="105"/>
    </location>
    <ligand>
        <name>Zn(2+)</name>
        <dbReference type="ChEBI" id="CHEBI:29105"/>
    </ligand>
</feature>
<comment type="caution">
    <text evidence="9">The sequence shown here is derived from an EMBL/GenBank/DDBJ whole genome shotgun (WGS) entry which is preliminary data.</text>
</comment>
<gene>
    <name evidence="9" type="ORF">NIES592_19860</name>
</gene>
<comment type="function">
    <text evidence="6">Catalyzes the reversible hydration of carbon dioxide to form bicarbonate.</text>
</comment>
<dbReference type="OrthoDB" id="9797527at2"/>
<feature type="binding site" evidence="8">
    <location>
        <position position="161"/>
    </location>
    <ligand>
        <name>Zn(2+)</name>
        <dbReference type="ChEBI" id="CHEBI:29105"/>
    </ligand>
</feature>
<dbReference type="PROSITE" id="PS51257">
    <property type="entry name" value="PROKAR_LIPOPROTEIN"/>
    <property type="match status" value="1"/>
</dbReference>
<dbReference type="PANTHER" id="PTHR11002:SF79">
    <property type="entry name" value="CARBONIC ANHYDRASE 2"/>
    <property type="match status" value="1"/>
</dbReference>
<keyword evidence="5" id="KW-0456">Lyase</keyword>
<evidence type="ECO:0000256" key="3">
    <source>
        <dbReference type="ARBA" id="ARBA00022723"/>
    </source>
</evidence>
<name>A0A1U7GVB1_9CYAN</name>
<comment type="similarity">
    <text evidence="1">Belongs to the beta-class carbonic anhydrase family.</text>
</comment>
<dbReference type="AlphaFoldDB" id="A0A1U7GVB1"/>
<evidence type="ECO:0000256" key="6">
    <source>
        <dbReference type="ARBA" id="ARBA00024993"/>
    </source>
</evidence>
<dbReference type="FunFam" id="3.40.1050.10:FF:000006">
    <property type="entry name" value="Carbonic anhydrase"/>
    <property type="match status" value="1"/>
</dbReference>
<dbReference type="PANTHER" id="PTHR11002">
    <property type="entry name" value="CARBONIC ANHYDRASE"/>
    <property type="match status" value="1"/>
</dbReference>
<evidence type="ECO:0000313" key="9">
    <source>
        <dbReference type="EMBL" id="OKH11949.1"/>
    </source>
</evidence>
<dbReference type="InterPro" id="IPR001765">
    <property type="entry name" value="Carbonic_anhydrase"/>
</dbReference>
<dbReference type="CDD" id="cd03378">
    <property type="entry name" value="beta_CA_cladeC"/>
    <property type="match status" value="1"/>
</dbReference>
<dbReference type="SUPFAM" id="SSF53056">
    <property type="entry name" value="beta-carbonic anhydrase, cab"/>
    <property type="match status" value="1"/>
</dbReference>
<dbReference type="GO" id="GO:0004089">
    <property type="term" value="F:carbonate dehydratase activity"/>
    <property type="evidence" value="ECO:0007669"/>
    <property type="project" value="UniProtKB-EC"/>
</dbReference>
<feature type="binding site" evidence="8">
    <location>
        <position position="107"/>
    </location>
    <ligand>
        <name>Zn(2+)</name>
        <dbReference type="ChEBI" id="CHEBI:29105"/>
    </ligand>
</feature>
<comment type="catalytic activity">
    <reaction evidence="7">
        <text>hydrogencarbonate + H(+) = CO2 + H2O</text>
        <dbReference type="Rhea" id="RHEA:10748"/>
        <dbReference type="ChEBI" id="CHEBI:15377"/>
        <dbReference type="ChEBI" id="CHEBI:15378"/>
        <dbReference type="ChEBI" id="CHEBI:16526"/>
        <dbReference type="ChEBI" id="CHEBI:17544"/>
        <dbReference type="EC" id="4.2.1.1"/>
    </reaction>
</comment>
<evidence type="ECO:0000313" key="10">
    <source>
        <dbReference type="Proteomes" id="UP000186391"/>
    </source>
</evidence>
<protein>
    <recommendedName>
        <fullName evidence="2">carbonic anhydrase</fullName>
        <ecNumber evidence="2">4.2.1.1</ecNumber>
    </recommendedName>
</protein>
<proteinExistence type="inferred from homology"/>
<evidence type="ECO:0000256" key="8">
    <source>
        <dbReference type="PIRSR" id="PIRSR601765-1"/>
    </source>
</evidence>
<accession>A0A1U7GVB1</accession>
<evidence type="ECO:0000256" key="5">
    <source>
        <dbReference type="ARBA" id="ARBA00023239"/>
    </source>
</evidence>
<keyword evidence="10" id="KW-1185">Reference proteome</keyword>
<reference evidence="9 10" key="1">
    <citation type="submission" date="2016-11" db="EMBL/GenBank/DDBJ databases">
        <title>Draft Genome Sequences of Nine Cyanobacterial Strains from Diverse Habitats.</title>
        <authorList>
            <person name="Zhu T."/>
            <person name="Hou S."/>
            <person name="Lu X."/>
            <person name="Hess W.R."/>
        </authorList>
    </citation>
    <scope>NUCLEOTIDE SEQUENCE [LARGE SCALE GENOMIC DNA]</scope>
    <source>
        <strain evidence="9 10">NIES-592</strain>
    </source>
</reference>
<dbReference type="Gene3D" id="3.40.1050.10">
    <property type="entry name" value="Carbonic anhydrase"/>
    <property type="match status" value="1"/>
</dbReference>
<keyword evidence="3 8" id="KW-0479">Metal-binding</keyword>
<dbReference type="RefSeq" id="WP_062249732.1">
    <property type="nucleotide sequence ID" value="NZ_MRCA01000014.1"/>
</dbReference>
<dbReference type="InterPro" id="IPR036874">
    <property type="entry name" value="Carbonic_anhydrase_sf"/>
</dbReference>
<dbReference type="EMBL" id="MRCA01000014">
    <property type="protein sequence ID" value="OKH11949.1"/>
    <property type="molecule type" value="Genomic_DNA"/>
</dbReference>
<evidence type="ECO:0000256" key="4">
    <source>
        <dbReference type="ARBA" id="ARBA00022833"/>
    </source>
</evidence>